<feature type="repeat" description="WD" evidence="9">
    <location>
        <begin position="209"/>
        <end position="239"/>
    </location>
</feature>
<dbReference type="SUPFAM" id="SSF51197">
    <property type="entry name" value="Clavaminate synthase-like"/>
    <property type="match status" value="1"/>
</dbReference>
<dbReference type="RefSeq" id="WP_316703210.1">
    <property type="nucleotide sequence ID" value="NZ_CP136336.1"/>
</dbReference>
<feature type="repeat" description="WD" evidence="9">
    <location>
        <begin position="414"/>
        <end position="454"/>
    </location>
</feature>
<dbReference type="PANTHER" id="PTHR19849">
    <property type="entry name" value="PHOSPHOLIPASE A-2-ACTIVATING PROTEIN"/>
    <property type="match status" value="1"/>
</dbReference>
<dbReference type="PRINTS" id="PR00320">
    <property type="entry name" value="GPROTEINBRPT"/>
</dbReference>
<protein>
    <submittedName>
        <fullName evidence="11">2OG-Fe(II) oxygenase</fullName>
    </submittedName>
</protein>
<sequence>MTILDAGAGFCVVIPDFLSAQECREHIARSEARGFNAAASHYPPSYRNNDRQVVDDPAFARQMGERLAGHVPARLEHEGETWAFDGINERFRFCRYRAGQQFNLHQDGVHHRGPGLQSRLTFMVYLTDGDAFDGGDTLFYSAGPAGDANGAPARLIGRVRPRAGSLILFDHRLWHSGETVSRGVKHILRSDVIYRRHEAAPAPSPRPFEPGHQGYVWALARLGDDLLASSGRDTSIRLWRDDGRAAGQLVGHRQSVLGLAALPGGRLASISRDGDLRLWSVADRACIRTVPAHEGSGLTVAALPDGALASGGADAQVRLWRADGEPLATLSGHTDWVWSVAAVGRGLLASASEDGTVRLWDRASGRCVGTLPGASPLRDLLVLPGGDQLICADIEGRLDTWARSGSTWTQTHTMQAHGAAVRRLRWLGDGMLASAGEDNRVRVWRLADRTLLAESCHDNFVTDVLPLPGAYLSCSYDGRIARHAPPEVHA</sequence>
<comment type="cofactor">
    <cofactor evidence="1">
        <name>L-ascorbate</name>
        <dbReference type="ChEBI" id="CHEBI:38290"/>
    </cofactor>
</comment>
<evidence type="ECO:0000256" key="3">
    <source>
        <dbReference type="ARBA" id="ARBA00022723"/>
    </source>
</evidence>
<keyword evidence="6" id="KW-0223">Dioxygenase</keyword>
<evidence type="ECO:0000256" key="4">
    <source>
        <dbReference type="ARBA" id="ARBA00022737"/>
    </source>
</evidence>
<dbReference type="SMART" id="SM00702">
    <property type="entry name" value="P4Hc"/>
    <property type="match status" value="1"/>
</dbReference>
<dbReference type="EMBL" id="CP136336">
    <property type="protein sequence ID" value="WOB10303.1"/>
    <property type="molecule type" value="Genomic_DNA"/>
</dbReference>
<keyword evidence="2 9" id="KW-0853">WD repeat</keyword>
<dbReference type="PROSITE" id="PS50294">
    <property type="entry name" value="WD_REPEATS_REGION"/>
    <property type="match status" value="2"/>
</dbReference>
<dbReference type="CDD" id="cd00200">
    <property type="entry name" value="WD40"/>
    <property type="match status" value="1"/>
</dbReference>
<evidence type="ECO:0000256" key="7">
    <source>
        <dbReference type="ARBA" id="ARBA00023002"/>
    </source>
</evidence>
<dbReference type="Proteomes" id="UP001303946">
    <property type="component" value="Chromosome"/>
</dbReference>
<evidence type="ECO:0000256" key="8">
    <source>
        <dbReference type="ARBA" id="ARBA00023004"/>
    </source>
</evidence>
<feature type="domain" description="Fe2OG dioxygenase" evidence="10">
    <location>
        <begin position="86"/>
        <end position="198"/>
    </location>
</feature>
<keyword evidence="7" id="KW-0560">Oxidoreductase</keyword>
<evidence type="ECO:0000256" key="6">
    <source>
        <dbReference type="ARBA" id="ARBA00022964"/>
    </source>
</evidence>
<dbReference type="PROSITE" id="PS51471">
    <property type="entry name" value="FE2OG_OXY"/>
    <property type="match status" value="1"/>
</dbReference>
<evidence type="ECO:0000256" key="2">
    <source>
        <dbReference type="ARBA" id="ARBA00022574"/>
    </source>
</evidence>
<accession>A0ABZ0D5I3</accession>
<evidence type="ECO:0000259" key="10">
    <source>
        <dbReference type="PROSITE" id="PS51471"/>
    </source>
</evidence>
<proteinExistence type="predicted"/>
<dbReference type="Gene3D" id="2.130.10.10">
    <property type="entry name" value="YVTN repeat-like/Quinoprotein amine dehydrogenase"/>
    <property type="match status" value="3"/>
</dbReference>
<evidence type="ECO:0000256" key="5">
    <source>
        <dbReference type="ARBA" id="ARBA00022896"/>
    </source>
</evidence>
<dbReference type="PROSITE" id="PS50082">
    <property type="entry name" value="WD_REPEATS_2"/>
    <property type="match status" value="4"/>
</dbReference>
<keyword evidence="8" id="KW-0408">Iron</keyword>
<dbReference type="InterPro" id="IPR006620">
    <property type="entry name" value="Pro_4_hyd_alph"/>
</dbReference>
<dbReference type="Pfam" id="PF13640">
    <property type="entry name" value="2OG-FeII_Oxy_3"/>
    <property type="match status" value="1"/>
</dbReference>
<feature type="repeat" description="WD" evidence="9">
    <location>
        <begin position="249"/>
        <end position="289"/>
    </location>
</feature>
<dbReference type="InterPro" id="IPR001680">
    <property type="entry name" value="WD40_rpt"/>
</dbReference>
<organism evidence="11 12">
    <name type="scientific">Piscinibacter gummiphilus</name>
    <dbReference type="NCBI Taxonomy" id="946333"/>
    <lineage>
        <taxon>Bacteria</taxon>
        <taxon>Pseudomonadati</taxon>
        <taxon>Pseudomonadota</taxon>
        <taxon>Betaproteobacteria</taxon>
        <taxon>Burkholderiales</taxon>
        <taxon>Sphaerotilaceae</taxon>
        <taxon>Piscinibacter</taxon>
    </lineage>
</organism>
<reference evidence="11 12" key="1">
    <citation type="submission" date="2023-10" db="EMBL/GenBank/DDBJ databases">
        <title>Bacteria for the degradation of biodegradable plastic PBAT(Polybutylene adipate terephthalate).</title>
        <authorList>
            <person name="Weon H.-Y."/>
            <person name="Yeon J."/>
        </authorList>
    </citation>
    <scope>NUCLEOTIDE SEQUENCE [LARGE SCALE GENOMIC DNA]</scope>
    <source>
        <strain evidence="11 12">SBD 7-3</strain>
    </source>
</reference>
<keyword evidence="3" id="KW-0479">Metal-binding</keyword>
<dbReference type="InterPro" id="IPR036322">
    <property type="entry name" value="WD40_repeat_dom_sf"/>
</dbReference>
<dbReference type="Gene3D" id="2.60.120.620">
    <property type="entry name" value="q2cbj1_9rhob like domain"/>
    <property type="match status" value="1"/>
</dbReference>
<dbReference type="Pfam" id="PF00400">
    <property type="entry name" value="WD40"/>
    <property type="match status" value="5"/>
</dbReference>
<evidence type="ECO:0000313" key="11">
    <source>
        <dbReference type="EMBL" id="WOB10303.1"/>
    </source>
</evidence>
<dbReference type="InterPro" id="IPR044862">
    <property type="entry name" value="Pro_4_hyd_alph_FE2OG_OXY"/>
</dbReference>
<dbReference type="InterPro" id="IPR005123">
    <property type="entry name" value="Oxoglu/Fe-dep_dioxygenase_dom"/>
</dbReference>
<dbReference type="SMART" id="SM00320">
    <property type="entry name" value="WD40"/>
    <property type="match status" value="6"/>
</dbReference>
<name>A0ABZ0D5I3_9BURK</name>
<feature type="repeat" description="WD" evidence="9">
    <location>
        <begin position="330"/>
        <end position="370"/>
    </location>
</feature>
<dbReference type="SUPFAM" id="SSF50978">
    <property type="entry name" value="WD40 repeat-like"/>
    <property type="match status" value="1"/>
</dbReference>
<keyword evidence="12" id="KW-1185">Reference proteome</keyword>
<keyword evidence="4" id="KW-0677">Repeat</keyword>
<evidence type="ECO:0000256" key="1">
    <source>
        <dbReference type="ARBA" id="ARBA00001961"/>
    </source>
</evidence>
<evidence type="ECO:0000313" key="12">
    <source>
        <dbReference type="Proteomes" id="UP001303946"/>
    </source>
</evidence>
<dbReference type="PANTHER" id="PTHR19849:SF1">
    <property type="entry name" value="F-BOX_WD REPEAT-CONTAINING PROTEIN 7"/>
    <property type="match status" value="1"/>
</dbReference>
<keyword evidence="5" id="KW-0847">Vitamin C</keyword>
<gene>
    <name evidence="11" type="ORF">RXV79_09625</name>
</gene>
<dbReference type="InterPro" id="IPR015943">
    <property type="entry name" value="WD40/YVTN_repeat-like_dom_sf"/>
</dbReference>
<dbReference type="InterPro" id="IPR020472">
    <property type="entry name" value="WD40_PAC1"/>
</dbReference>
<evidence type="ECO:0000256" key="9">
    <source>
        <dbReference type="PROSITE-ProRule" id="PRU00221"/>
    </source>
</evidence>